<reference evidence="2 3" key="1">
    <citation type="submission" date="2023-11" db="EMBL/GenBank/DDBJ databases">
        <title>30 novel species of actinomycetes from the DSMZ collection.</title>
        <authorList>
            <person name="Nouioui I."/>
        </authorList>
    </citation>
    <scope>NUCLEOTIDE SEQUENCE [LARGE SCALE GENOMIC DNA]</scope>
    <source>
        <strain evidence="2 3">DSM 41524</strain>
    </source>
</reference>
<sequence>MSDISLHDQLNNERAPFTAVPAETITEWEPGTFVENLAPFPPGGWLVTVPSHRRIDLVTGDGRRSTFAELASTPTGIVTDGDGAWVISGTIGEPGWCLNRVRQGDVARACDLPQLRFGNGMARDGRRLLIADSALGIVLAVDLDARRAAQWIHHELFAPLEQAVGVPGINGITVAGDHVFLTNTARALLLRVPAAATDTTHLEIVAERLFADDFAVHDDGTLYLATHMFDSVLRLAPDGRRTEIARADQGVETSTSVAIDPEDPDTLWVTAAGERFGSGGHGKPARLIRLRAKPPTTSADHAARGAAAQPGRGTRPRRARRSPCPRVRGAARGQPQGPQDLGA</sequence>
<dbReference type="EMBL" id="JAZBJO010000044">
    <property type="protein sequence ID" value="MEE4598180.1"/>
    <property type="molecule type" value="Genomic_DNA"/>
</dbReference>
<dbReference type="Proteomes" id="UP001354709">
    <property type="component" value="Unassembled WGS sequence"/>
</dbReference>
<feature type="compositionally biased region" description="Low complexity" evidence="1">
    <location>
        <begin position="304"/>
        <end position="313"/>
    </location>
</feature>
<accession>A0ABU7QA92</accession>
<evidence type="ECO:0000313" key="3">
    <source>
        <dbReference type="Proteomes" id="UP001354709"/>
    </source>
</evidence>
<keyword evidence="3" id="KW-1185">Reference proteome</keyword>
<name>A0ABU7QA92_9ACTN</name>
<evidence type="ECO:0000313" key="2">
    <source>
        <dbReference type="EMBL" id="MEE4598180.1"/>
    </source>
</evidence>
<proteinExistence type="predicted"/>
<dbReference type="InterPro" id="IPR011042">
    <property type="entry name" value="6-blade_b-propeller_TolB-like"/>
</dbReference>
<gene>
    <name evidence="2" type="ORF">V2J94_41140</name>
</gene>
<evidence type="ECO:0000256" key="1">
    <source>
        <dbReference type="SAM" id="MobiDB-lite"/>
    </source>
</evidence>
<evidence type="ECO:0008006" key="4">
    <source>
        <dbReference type="Google" id="ProtNLM"/>
    </source>
</evidence>
<dbReference type="Gene3D" id="2.120.10.30">
    <property type="entry name" value="TolB, C-terminal domain"/>
    <property type="match status" value="1"/>
</dbReference>
<dbReference type="SUPFAM" id="SSF63829">
    <property type="entry name" value="Calcium-dependent phosphotriesterase"/>
    <property type="match status" value="1"/>
</dbReference>
<feature type="region of interest" description="Disordered" evidence="1">
    <location>
        <begin position="295"/>
        <end position="343"/>
    </location>
</feature>
<protein>
    <recommendedName>
        <fullName evidence="4">Gluconolactonase</fullName>
    </recommendedName>
</protein>
<dbReference type="PANTHER" id="PTHR42060">
    <property type="entry name" value="NHL REPEAT-CONTAINING PROTEIN-RELATED"/>
    <property type="match status" value="1"/>
</dbReference>
<organism evidence="2 3">
    <name type="scientific">Streptomyces asiaticus subsp. ignotus</name>
    <dbReference type="NCBI Taxonomy" id="3098222"/>
    <lineage>
        <taxon>Bacteria</taxon>
        <taxon>Bacillati</taxon>
        <taxon>Actinomycetota</taxon>
        <taxon>Actinomycetes</taxon>
        <taxon>Kitasatosporales</taxon>
        <taxon>Streptomycetaceae</taxon>
        <taxon>Streptomyces</taxon>
        <taxon>Streptomyces violaceusniger group</taxon>
    </lineage>
</organism>
<dbReference type="InterPro" id="IPR052998">
    <property type="entry name" value="Hetero-Diels-Alderase-like"/>
</dbReference>
<dbReference type="PANTHER" id="PTHR42060:SF1">
    <property type="entry name" value="NHL REPEAT-CONTAINING PROTEIN"/>
    <property type="match status" value="1"/>
</dbReference>
<comment type="caution">
    <text evidence="2">The sequence shown here is derived from an EMBL/GenBank/DDBJ whole genome shotgun (WGS) entry which is preliminary data.</text>
</comment>
<feature type="compositionally biased region" description="Basic residues" evidence="1">
    <location>
        <begin position="314"/>
        <end position="323"/>
    </location>
</feature>
<dbReference type="RefSeq" id="WP_330815323.1">
    <property type="nucleotide sequence ID" value="NZ_JAZBJO010000044.1"/>
</dbReference>